<evidence type="ECO:0000313" key="3">
    <source>
        <dbReference type="Proteomes" id="UP000199004"/>
    </source>
</evidence>
<dbReference type="EMBL" id="FNIC01000003">
    <property type="protein sequence ID" value="SDN51637.1"/>
    <property type="molecule type" value="Genomic_DNA"/>
</dbReference>
<reference evidence="2 3" key="1">
    <citation type="submission" date="2016-10" db="EMBL/GenBank/DDBJ databases">
        <authorList>
            <person name="de Groot N.N."/>
        </authorList>
    </citation>
    <scope>NUCLEOTIDE SEQUENCE [LARGE SCALE GENOMIC DNA]</scope>
    <source>
        <strain evidence="2 3">CGMCC 1.11147</strain>
    </source>
</reference>
<proteinExistence type="predicted"/>
<dbReference type="Proteomes" id="UP000199004">
    <property type="component" value="Unassembled WGS sequence"/>
</dbReference>
<name>A0A1H0C1D1_9ACTN</name>
<gene>
    <name evidence="2" type="ORF">SAMN05192576_2293</name>
</gene>
<organism evidence="2 3">
    <name type="scientific">Nocardioides szechwanensis</name>
    <dbReference type="NCBI Taxonomy" id="1005944"/>
    <lineage>
        <taxon>Bacteria</taxon>
        <taxon>Bacillati</taxon>
        <taxon>Actinomycetota</taxon>
        <taxon>Actinomycetes</taxon>
        <taxon>Propionibacteriales</taxon>
        <taxon>Nocardioidaceae</taxon>
        <taxon>Nocardioides</taxon>
    </lineage>
</organism>
<dbReference type="AlphaFoldDB" id="A0A1H0C1D1"/>
<feature type="compositionally biased region" description="Gly residues" evidence="1">
    <location>
        <begin position="234"/>
        <end position="262"/>
    </location>
</feature>
<dbReference type="RefSeq" id="WP_091024862.1">
    <property type="nucleotide sequence ID" value="NZ_BKAE01000006.1"/>
</dbReference>
<dbReference type="STRING" id="1005944.SAMN05192576_2293"/>
<feature type="compositionally biased region" description="Low complexity" evidence="1">
    <location>
        <begin position="57"/>
        <end position="67"/>
    </location>
</feature>
<protein>
    <submittedName>
        <fullName evidence="2">Uncharacterized protein</fullName>
    </submittedName>
</protein>
<evidence type="ECO:0000256" key="1">
    <source>
        <dbReference type="SAM" id="MobiDB-lite"/>
    </source>
</evidence>
<feature type="region of interest" description="Disordered" evidence="1">
    <location>
        <begin position="227"/>
        <end position="285"/>
    </location>
</feature>
<keyword evidence="3" id="KW-1185">Reference proteome</keyword>
<accession>A0A1H0C1D1</accession>
<evidence type="ECO:0000313" key="2">
    <source>
        <dbReference type="EMBL" id="SDN51637.1"/>
    </source>
</evidence>
<sequence length="285" mass="28780">MASSLTRGPLPAKVYWRRRLVLVGGALALVLALGRVLGGGSDGSSEDPGAAQVAGQPTSSAPSASPSTKKKKSRPNQPISPPSSRAPELAVPDGPCADDDISVTPSVVDAVAGRDVTFQLDLRTIVDEACTWRVSSEHLTVAITSGADDIWSSQQCPAAIPVQNVIVRRAVSASITVVWADARRSDEECSRLTGWAMPGYYHVAASALGGEPVDVQFELTKPEPEVVVETTPPGGEGGTGTGNGTGNGAGAGSGGSQPGGGKPNQPDDDATGPADAPSGAVEPNG</sequence>
<dbReference type="OrthoDB" id="5189092at2"/>
<feature type="compositionally biased region" description="Low complexity" evidence="1">
    <location>
        <begin position="271"/>
        <end position="285"/>
    </location>
</feature>
<feature type="region of interest" description="Disordered" evidence="1">
    <location>
        <begin position="40"/>
        <end position="97"/>
    </location>
</feature>